<dbReference type="PANTHER" id="PTHR43712">
    <property type="entry name" value="PUTATIVE (AFU_ORTHOLOGUE AFUA_4G14580)-RELATED"/>
    <property type="match status" value="1"/>
</dbReference>
<dbReference type="PANTHER" id="PTHR43712:SF15">
    <property type="entry name" value="MONODICTYPHENONE CLUSTER TRANSCRIPTIONAL COACTIVATOR MDPA"/>
    <property type="match status" value="1"/>
</dbReference>
<dbReference type="OrthoDB" id="2410195at2759"/>
<dbReference type="GeneID" id="19263928"/>
<dbReference type="RefSeq" id="XP_007825831.2">
    <property type="nucleotide sequence ID" value="XM_007827640.2"/>
</dbReference>
<dbReference type="EMBL" id="ADNJ02000009">
    <property type="protein sequence ID" value="EFY94931.2"/>
    <property type="molecule type" value="Genomic_DNA"/>
</dbReference>
<dbReference type="Gene3D" id="1.10.10.10">
    <property type="entry name" value="Winged helix-like DNA-binding domain superfamily/Winged helix DNA-binding domain"/>
    <property type="match status" value="1"/>
</dbReference>
<accession>E9FBJ3</accession>
<dbReference type="GO" id="GO:0008168">
    <property type="term" value="F:methyltransferase activity"/>
    <property type="evidence" value="ECO:0007669"/>
    <property type="project" value="UniProtKB-KW"/>
</dbReference>
<dbReference type="InterPro" id="IPR036390">
    <property type="entry name" value="WH_DNA-bd_sf"/>
</dbReference>
<reference evidence="1 2" key="1">
    <citation type="journal article" date="2011" name="PLoS Genet.">
        <title>Genome sequencing and comparative transcriptomics of the model entomopathogenic fungi Metarhizium anisopliae and M. acridum.</title>
        <authorList>
            <person name="Gao Q."/>
            <person name="Jin K."/>
            <person name="Ying S.H."/>
            <person name="Zhang Y."/>
            <person name="Xiao G."/>
            <person name="Shang Y."/>
            <person name="Duan Z."/>
            <person name="Hu X."/>
            <person name="Xie X.Q."/>
            <person name="Zhou G."/>
            <person name="Peng G."/>
            <person name="Luo Z."/>
            <person name="Huang W."/>
            <person name="Wang B."/>
            <person name="Fang W."/>
            <person name="Wang S."/>
            <person name="Zhong Y."/>
            <person name="Ma L.J."/>
            <person name="St Leger R.J."/>
            <person name="Zhao G.P."/>
            <person name="Pei Y."/>
            <person name="Feng M.G."/>
            <person name="Xia Y."/>
            <person name="Wang C."/>
        </authorList>
    </citation>
    <scope>NUCLEOTIDE SEQUENCE [LARGE SCALE GENOMIC DNA]</scope>
    <source>
        <strain evidence="2">ARSEF 23 / ATCC MYA-3075</strain>
    </source>
</reference>
<dbReference type="Gene3D" id="3.40.50.150">
    <property type="entry name" value="Vaccinia Virus protein VP39"/>
    <property type="match status" value="1"/>
</dbReference>
<dbReference type="GO" id="GO:0032259">
    <property type="term" value="P:methylation"/>
    <property type="evidence" value="ECO:0007669"/>
    <property type="project" value="UniProtKB-KW"/>
</dbReference>
<evidence type="ECO:0000313" key="1">
    <source>
        <dbReference type="EMBL" id="EFY94931.2"/>
    </source>
</evidence>
<dbReference type="AlphaFoldDB" id="E9FBJ3"/>
<reference evidence="1 2" key="2">
    <citation type="journal article" date="2014" name="Proc. Natl. Acad. Sci. U.S.A.">
        <title>Trajectory and genomic determinants of fungal-pathogen speciation and host adaptation.</title>
        <authorList>
            <person name="Hu X."/>
            <person name="Xiao G."/>
            <person name="Zheng P."/>
            <person name="Shang Y."/>
            <person name="Su Y."/>
            <person name="Zhang X."/>
            <person name="Liu X."/>
            <person name="Zhan S."/>
            <person name="St Leger R.J."/>
            <person name="Wang C."/>
        </authorList>
    </citation>
    <scope>GENOME REANNOTATION</scope>
    <source>
        <strain evidence="2">ARSEF 23 / ATCC MYA-3075</strain>
    </source>
</reference>
<dbReference type="InterPro" id="IPR029063">
    <property type="entry name" value="SAM-dependent_MTases_sf"/>
</dbReference>
<dbReference type="Proteomes" id="UP000002498">
    <property type="component" value="Unassembled WGS sequence"/>
</dbReference>
<dbReference type="InterPro" id="IPR036388">
    <property type="entry name" value="WH-like_DNA-bd_sf"/>
</dbReference>
<name>E9FBJ3_METRA</name>
<dbReference type="KEGG" id="maj:MAA_09642"/>
<gene>
    <name evidence="1" type="ORF">MAA_09642</name>
</gene>
<keyword evidence="2" id="KW-1185">Reference proteome</keyword>
<comment type="caution">
    <text evidence="1">The sequence shown here is derived from an EMBL/GenBank/DDBJ whole genome shotgun (WGS) entry which is preliminary data.</text>
</comment>
<dbReference type="SUPFAM" id="SSF46785">
    <property type="entry name" value="Winged helix' DNA-binding domain"/>
    <property type="match status" value="1"/>
</dbReference>
<protein>
    <submittedName>
        <fullName evidence="1">O-methyltransferase family protein</fullName>
    </submittedName>
</protein>
<evidence type="ECO:0000313" key="2">
    <source>
        <dbReference type="Proteomes" id="UP000002498"/>
    </source>
</evidence>
<proteinExistence type="predicted"/>
<dbReference type="HOGENOM" id="CLU_005533_11_0_1"/>
<organism evidence="1 2">
    <name type="scientific">Metarhizium robertsii (strain ARSEF 23 / ATCC MYA-3075)</name>
    <name type="common">Metarhizium anisopliae (strain ARSEF 23)</name>
    <dbReference type="NCBI Taxonomy" id="655844"/>
    <lineage>
        <taxon>Eukaryota</taxon>
        <taxon>Fungi</taxon>
        <taxon>Dikarya</taxon>
        <taxon>Ascomycota</taxon>
        <taxon>Pezizomycotina</taxon>
        <taxon>Sordariomycetes</taxon>
        <taxon>Hypocreomycetidae</taxon>
        <taxon>Hypocreales</taxon>
        <taxon>Clavicipitaceae</taxon>
        <taxon>Metarhizium</taxon>
    </lineage>
</organism>
<sequence length="427" mass="46358">MHINTLVKVDELMRNFIDATKAFSEQCQLGYSVSSSEVAPARQNLLTLLAELQVLLFQPTNFLRSLASQVQILACLQWLGDFQALACIPLNNSVQIQVISDVIGVPEAQLSRILCMMTTAGFLYEPQPGYIAHTPLSASFVTQPSHLDAALFLAGTAAPAALNMTVATKSYGHSDSPSACAYSIAFNTAQSFQSSCGTCPKLKRQFAAYTRHMDPTDDGTATELLGRLDWPKLGNARVADVVAESISPVSALAKLYPSLNFIVQMDDTTSASSGYAMNNQLMDRISVQQRTSGQQQVVKDAAVYMVRLTSSVLVTPFSQLRKQILAELEAHVKVLSANPAATLILQVRVLPKTTSLEHYGPGTARVLDLSLLQLGSDRPMEITDIFALVEDVHHDGSGRLVIVKNMCVQNNDFVVLGVKYQAGSYIQ</sequence>